<sequence>MLSAKMEYKCSVILTKALILFVLVNCFHSQAASPKHVTDGSKDANKPCVACGAPCPGNAYSRSSQLKTCTNCHTYTSRCCDGVINDYFQNDQFENLFSNRDSLEAHAKGFWDYHSFIAASAHYQPYGFGTTYINSTFFGTKEVAAFLAHVGTRTSCGNKVASKESLEWGLCYNKEMNSNSNTYCDEHNKNVYPCAPGVAYYGRGALPIYWNYNYGELLGLLQLYNSTFPLSEEISVDDEVISQLPIW</sequence>
<accession>A0AAW2D4N6</accession>
<protein>
    <recommendedName>
        <fullName evidence="3">Glycoside hydrolase family 19 catalytic domain-containing protein</fullName>
    </recommendedName>
</protein>
<comment type="caution">
    <text evidence="4">The sequence shown here is derived from an EMBL/GenBank/DDBJ whole genome shotgun (WGS) entry which is preliminary data.</text>
</comment>
<dbReference type="Proteomes" id="UP001459277">
    <property type="component" value="Unassembled WGS sequence"/>
</dbReference>
<dbReference type="InterPro" id="IPR023346">
    <property type="entry name" value="Lysozyme-like_dom_sf"/>
</dbReference>
<organism evidence="4 5">
    <name type="scientific">Lithocarpus litseifolius</name>
    <dbReference type="NCBI Taxonomy" id="425828"/>
    <lineage>
        <taxon>Eukaryota</taxon>
        <taxon>Viridiplantae</taxon>
        <taxon>Streptophyta</taxon>
        <taxon>Embryophyta</taxon>
        <taxon>Tracheophyta</taxon>
        <taxon>Spermatophyta</taxon>
        <taxon>Magnoliopsida</taxon>
        <taxon>eudicotyledons</taxon>
        <taxon>Gunneridae</taxon>
        <taxon>Pentapetalae</taxon>
        <taxon>rosids</taxon>
        <taxon>fabids</taxon>
        <taxon>Fagales</taxon>
        <taxon>Fagaceae</taxon>
        <taxon>Lithocarpus</taxon>
    </lineage>
</organism>
<dbReference type="CDD" id="cd00325">
    <property type="entry name" value="chitinase_GH19"/>
    <property type="match status" value="1"/>
</dbReference>
<keyword evidence="2" id="KW-0732">Signal</keyword>
<dbReference type="GO" id="GO:0016998">
    <property type="term" value="P:cell wall macromolecule catabolic process"/>
    <property type="evidence" value="ECO:0007669"/>
    <property type="project" value="InterPro"/>
</dbReference>
<dbReference type="GO" id="GO:0008061">
    <property type="term" value="F:chitin binding"/>
    <property type="evidence" value="ECO:0007669"/>
    <property type="project" value="UniProtKB-KW"/>
</dbReference>
<name>A0AAW2D4N6_9ROSI</name>
<dbReference type="PANTHER" id="PTHR22595">
    <property type="entry name" value="CHITINASE-RELATED"/>
    <property type="match status" value="1"/>
</dbReference>
<evidence type="ECO:0000313" key="4">
    <source>
        <dbReference type="EMBL" id="KAL0005538.1"/>
    </source>
</evidence>
<dbReference type="SUPFAM" id="SSF53955">
    <property type="entry name" value="Lysozyme-like"/>
    <property type="match status" value="1"/>
</dbReference>
<dbReference type="AlphaFoldDB" id="A0AAW2D4N6"/>
<reference evidence="4 5" key="1">
    <citation type="submission" date="2024-01" db="EMBL/GenBank/DDBJ databases">
        <title>A telomere-to-telomere, gap-free genome of sweet tea (Lithocarpus litseifolius).</title>
        <authorList>
            <person name="Zhou J."/>
        </authorList>
    </citation>
    <scope>NUCLEOTIDE SEQUENCE [LARGE SCALE GENOMIC DNA]</scope>
    <source>
        <strain evidence="4">Zhou-2022a</strain>
        <tissue evidence="4">Leaf</tissue>
    </source>
</reference>
<dbReference type="EMBL" id="JAZDWU010000004">
    <property type="protein sequence ID" value="KAL0005538.1"/>
    <property type="molecule type" value="Genomic_DNA"/>
</dbReference>
<dbReference type="InterPro" id="IPR000726">
    <property type="entry name" value="Glyco_hydro_19_cat"/>
</dbReference>
<keyword evidence="5" id="KW-1185">Reference proteome</keyword>
<dbReference type="GO" id="GO:0004568">
    <property type="term" value="F:chitinase activity"/>
    <property type="evidence" value="ECO:0007669"/>
    <property type="project" value="InterPro"/>
</dbReference>
<dbReference type="Gene3D" id="1.10.530.10">
    <property type="match status" value="1"/>
</dbReference>
<feature type="chain" id="PRO_5043340611" description="Glycoside hydrolase family 19 catalytic domain-containing protein" evidence="2">
    <location>
        <begin position="27"/>
        <end position="247"/>
    </location>
</feature>
<proteinExistence type="predicted"/>
<feature type="signal peptide" evidence="2">
    <location>
        <begin position="1"/>
        <end position="26"/>
    </location>
</feature>
<feature type="domain" description="Glycoside hydrolase family 19 catalytic" evidence="3">
    <location>
        <begin position="90"/>
        <end position="216"/>
    </location>
</feature>
<dbReference type="Gene3D" id="3.30.20.10">
    <property type="entry name" value="Endochitinase, domain 2"/>
    <property type="match status" value="1"/>
</dbReference>
<evidence type="ECO:0000259" key="3">
    <source>
        <dbReference type="Pfam" id="PF00182"/>
    </source>
</evidence>
<gene>
    <name evidence="4" type="ORF">SO802_013099</name>
</gene>
<dbReference type="GO" id="GO:0006032">
    <property type="term" value="P:chitin catabolic process"/>
    <property type="evidence" value="ECO:0007669"/>
    <property type="project" value="InterPro"/>
</dbReference>
<evidence type="ECO:0000256" key="2">
    <source>
        <dbReference type="SAM" id="SignalP"/>
    </source>
</evidence>
<dbReference type="PANTHER" id="PTHR22595:SF96">
    <property type="entry name" value="CHITINASE"/>
    <property type="match status" value="1"/>
</dbReference>
<dbReference type="Pfam" id="PF00182">
    <property type="entry name" value="Glyco_hydro_19"/>
    <property type="match status" value="1"/>
</dbReference>
<evidence type="ECO:0000256" key="1">
    <source>
        <dbReference type="ARBA" id="ARBA00022669"/>
    </source>
</evidence>
<keyword evidence="1" id="KW-0147">Chitin-binding</keyword>
<evidence type="ECO:0000313" key="5">
    <source>
        <dbReference type="Proteomes" id="UP001459277"/>
    </source>
</evidence>